<sequence length="315" mass="35935">MSEIAVTGTQENLKKAMPDLKNIWHHSFQQGFAPIKTKDSQETMYYYELHGTGPRRVVFIMGLNSPCQAWDYQIGYFGPKEEYTVLVFDSRGVGWTDGSWDNYNTSDWANDFLGLLDHLDWKSDIDAVGYSAGGQVLLKALLQNSTRFKSAALLCTTAGGTRPWTGAYTLISNMWTKDPNEQVARLIRINYKEEWLNTRPTDGCNFETNFDKIRNLVKERNSRSRPQSIGAMVSQAVASMRHWVTAKDLEKIRSTGIPILVATNGWDNFVHSSHSEYLKEHLKPKNFVVFEDSGHVIPTAKHEQVNETLESFWKQ</sequence>
<gene>
    <name evidence="2" type="ORF">PHYBLDRAFT_148794</name>
</gene>
<dbReference type="AlphaFoldDB" id="A0A167LE17"/>
<evidence type="ECO:0000313" key="2">
    <source>
        <dbReference type="EMBL" id="OAD70247.1"/>
    </source>
</evidence>
<organism evidence="2 3">
    <name type="scientific">Phycomyces blakesleeanus (strain ATCC 8743b / DSM 1359 / FGSC 10004 / NBRC 33097 / NRRL 1555)</name>
    <dbReference type="NCBI Taxonomy" id="763407"/>
    <lineage>
        <taxon>Eukaryota</taxon>
        <taxon>Fungi</taxon>
        <taxon>Fungi incertae sedis</taxon>
        <taxon>Mucoromycota</taxon>
        <taxon>Mucoromycotina</taxon>
        <taxon>Mucoromycetes</taxon>
        <taxon>Mucorales</taxon>
        <taxon>Phycomycetaceae</taxon>
        <taxon>Phycomyces</taxon>
    </lineage>
</organism>
<proteinExistence type="predicted"/>
<dbReference type="Pfam" id="PF00561">
    <property type="entry name" value="Abhydrolase_1"/>
    <property type="match status" value="1"/>
</dbReference>
<name>A0A167LE17_PHYB8</name>
<evidence type="ECO:0000313" key="3">
    <source>
        <dbReference type="Proteomes" id="UP000077315"/>
    </source>
</evidence>
<dbReference type="VEuPathDB" id="FungiDB:PHYBLDRAFT_148794"/>
<dbReference type="InterPro" id="IPR050471">
    <property type="entry name" value="AB_hydrolase"/>
</dbReference>
<dbReference type="InterPro" id="IPR029058">
    <property type="entry name" value="AB_hydrolase_fold"/>
</dbReference>
<dbReference type="SUPFAM" id="SSF53474">
    <property type="entry name" value="alpha/beta-Hydrolases"/>
    <property type="match status" value="1"/>
</dbReference>
<dbReference type="STRING" id="763407.A0A167LE17"/>
<dbReference type="RefSeq" id="XP_018288287.1">
    <property type="nucleotide sequence ID" value="XM_018432159.1"/>
</dbReference>
<dbReference type="PANTHER" id="PTHR43433">
    <property type="entry name" value="HYDROLASE, ALPHA/BETA FOLD FAMILY PROTEIN"/>
    <property type="match status" value="1"/>
</dbReference>
<dbReference type="InterPro" id="IPR000073">
    <property type="entry name" value="AB_hydrolase_1"/>
</dbReference>
<protein>
    <recommendedName>
        <fullName evidence="1">AB hydrolase-1 domain-containing protein</fullName>
    </recommendedName>
</protein>
<dbReference type="OrthoDB" id="19657at2759"/>
<dbReference type="PANTHER" id="PTHR43433:SF5">
    <property type="entry name" value="AB HYDROLASE-1 DOMAIN-CONTAINING PROTEIN"/>
    <property type="match status" value="1"/>
</dbReference>
<accession>A0A167LE17</accession>
<keyword evidence="3" id="KW-1185">Reference proteome</keyword>
<evidence type="ECO:0000259" key="1">
    <source>
        <dbReference type="Pfam" id="PF00561"/>
    </source>
</evidence>
<feature type="domain" description="AB hydrolase-1" evidence="1">
    <location>
        <begin position="58"/>
        <end position="297"/>
    </location>
</feature>
<dbReference type="InParanoid" id="A0A167LE17"/>
<dbReference type="GeneID" id="28993065"/>
<reference evidence="3" key="1">
    <citation type="submission" date="2015-06" db="EMBL/GenBank/DDBJ databases">
        <title>Expansion of signal transduction pathways in fungi by whole-genome duplication.</title>
        <authorList>
            <consortium name="DOE Joint Genome Institute"/>
            <person name="Corrochano L.M."/>
            <person name="Kuo A."/>
            <person name="Marcet-Houben M."/>
            <person name="Polaino S."/>
            <person name="Salamov A."/>
            <person name="Villalobos J.M."/>
            <person name="Alvarez M.I."/>
            <person name="Avalos J."/>
            <person name="Benito E.P."/>
            <person name="Benoit I."/>
            <person name="Burger G."/>
            <person name="Camino L.P."/>
            <person name="Canovas D."/>
            <person name="Cerda-Olmedo E."/>
            <person name="Cheng J.-F."/>
            <person name="Dominguez A."/>
            <person name="Elias M."/>
            <person name="Eslava A.P."/>
            <person name="Glaser F."/>
            <person name="Grimwood J."/>
            <person name="Gutierrez G."/>
            <person name="Heitman J."/>
            <person name="Henrissat B."/>
            <person name="Iturriaga E.A."/>
            <person name="Lang B.F."/>
            <person name="Lavin J.L."/>
            <person name="Lee S."/>
            <person name="Li W."/>
            <person name="Lindquist E."/>
            <person name="Lopez-Garcia S."/>
            <person name="Luque E.M."/>
            <person name="Marcos A.T."/>
            <person name="Martin J."/>
            <person name="McCluskey K."/>
            <person name="Medina H.R."/>
            <person name="Miralles-Duran A."/>
            <person name="Miyazaki A."/>
            <person name="Munoz-Torres E."/>
            <person name="Oguiza J.A."/>
            <person name="Ohm R."/>
            <person name="Olmedo M."/>
            <person name="Orejas M."/>
            <person name="Ortiz-Castellanos L."/>
            <person name="Pisabarro A.G."/>
            <person name="Rodriguez-Romero J."/>
            <person name="Ruiz-Herrera J."/>
            <person name="Ruiz-Vazquez R."/>
            <person name="Sanz C."/>
            <person name="Schackwitz W."/>
            <person name="Schmutz J."/>
            <person name="Shahriari M."/>
            <person name="Shelest E."/>
            <person name="Silva-Franco F."/>
            <person name="Soanes D."/>
            <person name="Syed K."/>
            <person name="Tagua V.G."/>
            <person name="Talbot N.J."/>
            <person name="Thon M."/>
            <person name="De vries R.P."/>
            <person name="Wiebenga A."/>
            <person name="Yadav J.S."/>
            <person name="Braun E.L."/>
            <person name="Baker S."/>
            <person name="Garre V."/>
            <person name="Horwitz B."/>
            <person name="Torres-Martinez S."/>
            <person name="Idnurm A."/>
            <person name="Herrera-Estrella A."/>
            <person name="Gabaldon T."/>
            <person name="Grigoriev I.V."/>
        </authorList>
    </citation>
    <scope>NUCLEOTIDE SEQUENCE [LARGE SCALE GENOMIC DNA]</scope>
    <source>
        <strain evidence="3">NRRL 1555(-)</strain>
    </source>
</reference>
<dbReference type="Gene3D" id="3.40.50.1820">
    <property type="entry name" value="alpha/beta hydrolase"/>
    <property type="match status" value="1"/>
</dbReference>
<dbReference type="Proteomes" id="UP000077315">
    <property type="component" value="Unassembled WGS sequence"/>
</dbReference>
<dbReference type="EMBL" id="KV440989">
    <property type="protein sequence ID" value="OAD70247.1"/>
    <property type="molecule type" value="Genomic_DNA"/>
</dbReference>